<comment type="caution">
    <text evidence="1">The sequence shown here is derived from an EMBL/GenBank/DDBJ whole genome shotgun (WGS) entry which is preliminary data.</text>
</comment>
<sequence length="112" mass="13048">MTMSPRTELFGSRRRTQVLELIALLENSYATEIARLVRVPLRTVQRIILDLEVERIVVTRISGRERWASLDRRSPIYAQLRELLLALAASDQEVWDAATRLRRRPRRIGKPA</sequence>
<name>A0A931LUC9_FIMGI</name>
<accession>A0A931LUC9</accession>
<dbReference type="AlphaFoldDB" id="A0A931LUC9"/>
<dbReference type="SUPFAM" id="SSF46785">
    <property type="entry name" value="Winged helix' DNA-binding domain"/>
    <property type="match status" value="1"/>
</dbReference>
<organism evidence="1 2">
    <name type="scientific">Fimbriimonas ginsengisoli</name>
    <dbReference type="NCBI Taxonomy" id="1005039"/>
    <lineage>
        <taxon>Bacteria</taxon>
        <taxon>Bacillati</taxon>
        <taxon>Armatimonadota</taxon>
        <taxon>Fimbriimonadia</taxon>
        <taxon>Fimbriimonadales</taxon>
        <taxon>Fimbriimonadaceae</taxon>
        <taxon>Fimbriimonas</taxon>
    </lineage>
</organism>
<proteinExistence type="predicted"/>
<gene>
    <name evidence="1" type="ORF">HYR64_04435</name>
</gene>
<protein>
    <recommendedName>
        <fullName evidence="3">ArsR family transcriptional regulator</fullName>
    </recommendedName>
</protein>
<reference evidence="1" key="1">
    <citation type="submission" date="2020-07" db="EMBL/GenBank/DDBJ databases">
        <title>Huge and variable diversity of episymbiotic CPR bacteria and DPANN archaea in groundwater ecosystems.</title>
        <authorList>
            <person name="He C.Y."/>
            <person name="Keren R."/>
            <person name="Whittaker M."/>
            <person name="Farag I.F."/>
            <person name="Doudna J."/>
            <person name="Cate J.H.D."/>
            <person name="Banfield J.F."/>
        </authorList>
    </citation>
    <scope>NUCLEOTIDE SEQUENCE</scope>
    <source>
        <strain evidence="1">NC_groundwater_17_Pr7_B-0.1um_64_12</strain>
    </source>
</reference>
<dbReference type="EMBL" id="JACOSL010000028">
    <property type="protein sequence ID" value="MBI1756339.1"/>
    <property type="molecule type" value="Genomic_DNA"/>
</dbReference>
<evidence type="ECO:0000313" key="1">
    <source>
        <dbReference type="EMBL" id="MBI1756339.1"/>
    </source>
</evidence>
<dbReference type="InterPro" id="IPR036390">
    <property type="entry name" value="WH_DNA-bd_sf"/>
</dbReference>
<evidence type="ECO:0008006" key="3">
    <source>
        <dbReference type="Google" id="ProtNLM"/>
    </source>
</evidence>
<dbReference type="Proteomes" id="UP000727962">
    <property type="component" value="Unassembled WGS sequence"/>
</dbReference>
<evidence type="ECO:0000313" key="2">
    <source>
        <dbReference type="Proteomes" id="UP000727962"/>
    </source>
</evidence>